<feature type="transmembrane region" description="Helical" evidence="6">
    <location>
        <begin position="464"/>
        <end position="482"/>
    </location>
</feature>
<evidence type="ECO:0000256" key="2">
    <source>
        <dbReference type="ARBA" id="ARBA00022475"/>
    </source>
</evidence>
<evidence type="ECO:0000313" key="7">
    <source>
        <dbReference type="EMBL" id="PSL40702.1"/>
    </source>
</evidence>
<feature type="transmembrane region" description="Helical" evidence="6">
    <location>
        <begin position="306"/>
        <end position="329"/>
    </location>
</feature>
<feature type="transmembrane region" description="Helical" evidence="6">
    <location>
        <begin position="430"/>
        <end position="452"/>
    </location>
</feature>
<protein>
    <submittedName>
        <fullName evidence="7">O-antigen/teichoic acid export membrane protein</fullName>
    </submittedName>
</protein>
<comment type="subcellular location">
    <subcellularLocation>
        <location evidence="1">Cell membrane</location>
        <topology evidence="1">Multi-pass membrane protein</topology>
    </subcellularLocation>
</comment>
<accession>A0A2P8H3B1</accession>
<feature type="transmembrane region" description="Helical" evidence="6">
    <location>
        <begin position="48"/>
        <end position="69"/>
    </location>
</feature>
<keyword evidence="4 6" id="KW-1133">Transmembrane helix</keyword>
<keyword evidence="5 6" id="KW-0472">Membrane</keyword>
<dbReference type="EMBL" id="PYAT01000004">
    <property type="protein sequence ID" value="PSL40702.1"/>
    <property type="molecule type" value="Genomic_DNA"/>
</dbReference>
<evidence type="ECO:0000313" key="8">
    <source>
        <dbReference type="Proteomes" id="UP000242682"/>
    </source>
</evidence>
<dbReference type="GO" id="GO:0005886">
    <property type="term" value="C:plasma membrane"/>
    <property type="evidence" value="ECO:0007669"/>
    <property type="project" value="UniProtKB-SubCell"/>
</dbReference>
<evidence type="ECO:0000256" key="6">
    <source>
        <dbReference type="SAM" id="Phobius"/>
    </source>
</evidence>
<dbReference type="RefSeq" id="WP_106532919.1">
    <property type="nucleotide sequence ID" value="NZ_PYAT01000004.1"/>
</dbReference>
<feature type="transmembrane region" description="Helical" evidence="6">
    <location>
        <begin position="121"/>
        <end position="139"/>
    </location>
</feature>
<feature type="transmembrane region" description="Helical" evidence="6">
    <location>
        <begin position="21"/>
        <end position="42"/>
    </location>
</feature>
<dbReference type="InterPro" id="IPR050833">
    <property type="entry name" value="Poly_Biosynth_Transport"/>
</dbReference>
<evidence type="ECO:0000256" key="1">
    <source>
        <dbReference type="ARBA" id="ARBA00004651"/>
    </source>
</evidence>
<feature type="transmembrane region" description="Helical" evidence="6">
    <location>
        <begin position="90"/>
        <end position="109"/>
    </location>
</feature>
<feature type="transmembrane region" description="Helical" evidence="6">
    <location>
        <begin position="151"/>
        <end position="174"/>
    </location>
</feature>
<dbReference type="OrthoDB" id="8609648at2"/>
<keyword evidence="2" id="KW-1003">Cell membrane</keyword>
<keyword evidence="8" id="KW-1185">Reference proteome</keyword>
<comment type="caution">
    <text evidence="7">The sequence shown here is derived from an EMBL/GenBank/DDBJ whole genome shotgun (WGS) entry which is preliminary data.</text>
</comment>
<feature type="transmembrane region" description="Helical" evidence="6">
    <location>
        <begin position="180"/>
        <end position="202"/>
    </location>
</feature>
<sequence>MRTLNAIRNILTDLARHVLTILLGFISRTIFISILGVEYLGVNGLFTNIIMMLSLANLGIGTAIVYKLYKPLAEKDDDKVIALMNFYKTAFRIIGIIVFLLGMIIIPFLDILVKEDIPDLKLIYVLFVLNSALSYFLVYNRSLISADQKNYKLVWIDSSFQIILTILQIAVLVITKDFVLYLITQILITFIQRVVITIRVRSLYPLLKSKKKIKLTIKEKKELFKNTYAIMIYNISTAVINGTDNIVITIFFGLHYVGLYANYFLLIVSIGTVLGKVFKSLTASVGNLIATDTNNKSYEMFNLINFLYFWLIGLITCCFYILMNPFILLWLGEDFLLPQQVVLPIVISFFTSCMLGPTNMFRNAQGLFVFGKYVPLVESILNILFSVVLAQVIGLSGVFWGTILSRAITSMWYDPYIVHKKGLKKSLIPYYITMLKYAFTIITTIIIIQPLISNFDESNLTNFIFKMGICLIFINTIFYLLYRKTKEFIYIKQVFVKIYSGKLKQSM</sequence>
<dbReference type="PANTHER" id="PTHR30250">
    <property type="entry name" value="PST FAMILY PREDICTED COLANIC ACID TRANSPORTER"/>
    <property type="match status" value="1"/>
</dbReference>
<organism evidence="7 8">
    <name type="scientific">Planomicrobium soli</name>
    <dbReference type="NCBI Taxonomy" id="1176648"/>
    <lineage>
        <taxon>Bacteria</taxon>
        <taxon>Bacillati</taxon>
        <taxon>Bacillota</taxon>
        <taxon>Bacilli</taxon>
        <taxon>Bacillales</taxon>
        <taxon>Caryophanaceae</taxon>
        <taxon>Planomicrobium</taxon>
    </lineage>
</organism>
<reference evidence="7 8" key="1">
    <citation type="submission" date="2018-03" db="EMBL/GenBank/DDBJ databases">
        <title>Genomic Encyclopedia of Type Strains, Phase III (KMG-III): the genomes of soil and plant-associated and newly described type strains.</title>
        <authorList>
            <person name="Whitman W."/>
        </authorList>
    </citation>
    <scope>NUCLEOTIDE SEQUENCE [LARGE SCALE GENOMIC DNA]</scope>
    <source>
        <strain evidence="7 8">CGMCC 1.12259</strain>
    </source>
</reference>
<evidence type="ECO:0000256" key="4">
    <source>
        <dbReference type="ARBA" id="ARBA00022989"/>
    </source>
</evidence>
<name>A0A2P8H3B1_9BACL</name>
<evidence type="ECO:0000256" key="3">
    <source>
        <dbReference type="ARBA" id="ARBA00022692"/>
    </source>
</evidence>
<keyword evidence="3 6" id="KW-0812">Transmembrane</keyword>
<dbReference type="AlphaFoldDB" id="A0A2P8H3B1"/>
<dbReference type="Proteomes" id="UP000242682">
    <property type="component" value="Unassembled WGS sequence"/>
</dbReference>
<proteinExistence type="predicted"/>
<feature type="transmembrane region" description="Helical" evidence="6">
    <location>
        <begin position="246"/>
        <end position="274"/>
    </location>
</feature>
<dbReference type="PANTHER" id="PTHR30250:SF26">
    <property type="entry name" value="PSMA PROTEIN"/>
    <property type="match status" value="1"/>
</dbReference>
<gene>
    <name evidence="7" type="ORF">B0H99_104164</name>
</gene>
<evidence type="ECO:0000256" key="5">
    <source>
        <dbReference type="ARBA" id="ARBA00023136"/>
    </source>
</evidence>